<dbReference type="InterPro" id="IPR031983">
    <property type="entry name" value="DUF4786"/>
</dbReference>
<evidence type="ECO:0000256" key="1">
    <source>
        <dbReference type="SAM" id="MobiDB-lite"/>
    </source>
</evidence>
<proteinExistence type="predicted"/>
<reference evidence="2 3" key="1">
    <citation type="submission" date="2019-05" db="EMBL/GenBank/DDBJ databases">
        <title>Another draft genome of Portunus trituberculatus and its Hox gene families provides insights of decapod evolution.</title>
        <authorList>
            <person name="Jeong J.-H."/>
            <person name="Song I."/>
            <person name="Kim S."/>
            <person name="Choi T."/>
            <person name="Kim D."/>
            <person name="Ryu S."/>
            <person name="Kim W."/>
        </authorList>
    </citation>
    <scope>NUCLEOTIDE SEQUENCE [LARGE SCALE GENOMIC DNA]</scope>
    <source>
        <tissue evidence="2">Muscle</tissue>
    </source>
</reference>
<evidence type="ECO:0000313" key="3">
    <source>
        <dbReference type="Proteomes" id="UP000324222"/>
    </source>
</evidence>
<organism evidence="2 3">
    <name type="scientific">Portunus trituberculatus</name>
    <name type="common">Swimming crab</name>
    <name type="synonym">Neptunus trituberculatus</name>
    <dbReference type="NCBI Taxonomy" id="210409"/>
    <lineage>
        <taxon>Eukaryota</taxon>
        <taxon>Metazoa</taxon>
        <taxon>Ecdysozoa</taxon>
        <taxon>Arthropoda</taxon>
        <taxon>Crustacea</taxon>
        <taxon>Multicrustacea</taxon>
        <taxon>Malacostraca</taxon>
        <taxon>Eumalacostraca</taxon>
        <taxon>Eucarida</taxon>
        <taxon>Decapoda</taxon>
        <taxon>Pleocyemata</taxon>
        <taxon>Brachyura</taxon>
        <taxon>Eubrachyura</taxon>
        <taxon>Portunoidea</taxon>
        <taxon>Portunidae</taxon>
        <taxon>Portuninae</taxon>
        <taxon>Portunus</taxon>
    </lineage>
</organism>
<gene>
    <name evidence="2" type="ORF">E2C01_040503</name>
</gene>
<comment type="caution">
    <text evidence="2">The sequence shown here is derived from an EMBL/GenBank/DDBJ whole genome shotgun (WGS) entry which is preliminary data.</text>
</comment>
<name>A0A5B7FN67_PORTR</name>
<dbReference type="Proteomes" id="UP000324222">
    <property type="component" value="Unassembled WGS sequence"/>
</dbReference>
<feature type="region of interest" description="Disordered" evidence="1">
    <location>
        <begin position="129"/>
        <end position="150"/>
    </location>
</feature>
<dbReference type="OrthoDB" id="7700260at2759"/>
<sequence>MMHQPVTCNKTKSLIIICHPQLTTSTPHPAHPPACLPPCQVLQRLGLHRGDSIPTVTKAEKLREGDSPVYYIKMPPLPYYYVNHNTLTQHHAHQPAPGLPFKKVDINFMNNGKPTQVYHWPQHSTTPAFWMPPTTTTTTPRPTTTTTTTPRYTKRPWVALNKYFPYNGRPSSVYVYKPQRKINMDRYRQHFFKHFNY</sequence>
<keyword evidence="3" id="KW-1185">Reference proteome</keyword>
<protein>
    <submittedName>
        <fullName evidence="2">Uncharacterized protein</fullName>
    </submittedName>
</protein>
<dbReference type="AlphaFoldDB" id="A0A5B7FN67"/>
<accession>A0A5B7FN67</accession>
<evidence type="ECO:0000313" key="2">
    <source>
        <dbReference type="EMBL" id="MPC46777.1"/>
    </source>
</evidence>
<dbReference type="Pfam" id="PF16027">
    <property type="entry name" value="DUF4786"/>
    <property type="match status" value="1"/>
</dbReference>
<dbReference type="EMBL" id="VSRR010007374">
    <property type="protein sequence ID" value="MPC46777.1"/>
    <property type="molecule type" value="Genomic_DNA"/>
</dbReference>